<evidence type="ECO:0000313" key="4">
    <source>
        <dbReference type="EMBL" id="PKG24325.1"/>
    </source>
</evidence>
<dbReference type="PROSITE" id="PS50983">
    <property type="entry name" value="FE_B12_PBP"/>
    <property type="match status" value="1"/>
</dbReference>
<organism evidence="4 5">
    <name type="scientific">Niallia nealsonii</name>
    <dbReference type="NCBI Taxonomy" id="115979"/>
    <lineage>
        <taxon>Bacteria</taxon>
        <taxon>Bacillati</taxon>
        <taxon>Bacillota</taxon>
        <taxon>Bacilli</taxon>
        <taxon>Bacillales</taxon>
        <taxon>Bacillaceae</taxon>
        <taxon>Niallia</taxon>
    </lineage>
</organism>
<dbReference type="Gene3D" id="3.40.50.1980">
    <property type="entry name" value="Nitrogenase molybdenum iron protein domain"/>
    <property type="match status" value="2"/>
</dbReference>
<dbReference type="PANTHER" id="PTHR30535:SF7">
    <property type="entry name" value="IRON(III) DICITRATE-BINDING PROTEIN"/>
    <property type="match status" value="1"/>
</dbReference>
<comment type="similarity">
    <text evidence="1">Belongs to the bacterial solute-binding protein 8 family.</text>
</comment>
<name>A0A2N0Z483_9BACI</name>
<evidence type="ECO:0000256" key="2">
    <source>
        <dbReference type="SAM" id="SignalP"/>
    </source>
</evidence>
<dbReference type="PANTHER" id="PTHR30535">
    <property type="entry name" value="VITAMIN B12-BINDING PROTEIN"/>
    <property type="match status" value="1"/>
</dbReference>
<dbReference type="OrthoDB" id="356537at2"/>
<keyword evidence="2" id="KW-0732">Signal</keyword>
<comment type="caution">
    <text evidence="4">The sequence shown here is derived from an EMBL/GenBank/DDBJ whole genome shotgun (WGS) entry which is preliminary data.</text>
</comment>
<dbReference type="InterPro" id="IPR050902">
    <property type="entry name" value="ABC_Transporter_SBP"/>
</dbReference>
<dbReference type="Proteomes" id="UP000233375">
    <property type="component" value="Unassembled WGS sequence"/>
</dbReference>
<reference evidence="4 5" key="1">
    <citation type="journal article" date="2003" name="Int. J. Syst. Evol. Microbiol.">
        <title>Bacillus nealsonii sp. nov., isolated from a spacecraft-assembly facility, whose spores are gamma-radiation resistant.</title>
        <authorList>
            <person name="Venkateswaran K."/>
            <person name="Kempf M."/>
            <person name="Chen F."/>
            <person name="Satomi M."/>
            <person name="Nicholson W."/>
            <person name="Kern R."/>
        </authorList>
    </citation>
    <scope>NUCLEOTIDE SEQUENCE [LARGE SCALE GENOMIC DNA]</scope>
    <source>
        <strain evidence="4 5">FO-92</strain>
    </source>
</reference>
<gene>
    <name evidence="4" type="ORF">CWS01_07460</name>
</gene>
<dbReference type="AlphaFoldDB" id="A0A2N0Z483"/>
<feature type="signal peptide" evidence="2">
    <location>
        <begin position="1"/>
        <end position="23"/>
    </location>
</feature>
<proteinExistence type="inferred from homology"/>
<evidence type="ECO:0000259" key="3">
    <source>
        <dbReference type="PROSITE" id="PS50983"/>
    </source>
</evidence>
<dbReference type="SUPFAM" id="SSF53807">
    <property type="entry name" value="Helical backbone' metal receptor"/>
    <property type="match status" value="1"/>
</dbReference>
<feature type="domain" description="Fe/B12 periplasmic-binding" evidence="3">
    <location>
        <begin position="57"/>
        <end position="321"/>
    </location>
</feature>
<dbReference type="EMBL" id="PISE01000015">
    <property type="protein sequence ID" value="PKG24325.1"/>
    <property type="molecule type" value="Genomic_DNA"/>
</dbReference>
<accession>A0A2N0Z483</accession>
<feature type="chain" id="PRO_5039713224" evidence="2">
    <location>
        <begin position="24"/>
        <end position="321"/>
    </location>
</feature>
<dbReference type="InterPro" id="IPR002491">
    <property type="entry name" value="ABC_transptr_periplasmic_BD"/>
</dbReference>
<protein>
    <submittedName>
        <fullName evidence="4">Iron ABC transporter substrate-binding protein</fullName>
    </submittedName>
</protein>
<keyword evidence="5" id="KW-1185">Reference proteome</keyword>
<sequence length="321" mass="35627">MFPVILLLMLVILLAGCSSSSQKTSALKENAKTEKEYKEVTIDNYGEKLVISQKPQKVLTLGPNATELFIALGLSDYVIGNSLNNHSRGALPAYKEQYEKIPELTHGSATREAVLTSGADFIYGIDWEFGEAGLDKKELASSGIITYQNSALTLEQIYKEINDLGKIFQIEDKAKAFIADQQSRIAKVKEKLENKKTVNVLVYDSGGEGVFTAGGTNFESLLIEQAGGKNIFSDIKDKQWTTVSFEKVLEKKPDYIVIHDYDAPSAEKKIEEIKNNPALSQLDCVKQEKFVVITLESVLPGDRMAYTVEELAKGFHPDLFR</sequence>
<dbReference type="Pfam" id="PF01497">
    <property type="entry name" value="Peripla_BP_2"/>
    <property type="match status" value="1"/>
</dbReference>
<evidence type="ECO:0000313" key="5">
    <source>
        <dbReference type="Proteomes" id="UP000233375"/>
    </source>
</evidence>
<evidence type="ECO:0000256" key="1">
    <source>
        <dbReference type="ARBA" id="ARBA00008814"/>
    </source>
</evidence>